<feature type="compositionally biased region" description="Polar residues" evidence="1">
    <location>
        <begin position="126"/>
        <end position="139"/>
    </location>
</feature>
<gene>
    <name evidence="2" type="ORF">F8M41_006698</name>
</gene>
<evidence type="ECO:0000256" key="1">
    <source>
        <dbReference type="SAM" id="MobiDB-lite"/>
    </source>
</evidence>
<sequence>MSAQSTTALLAFYHVTKIEDWTYTNMMNYYQEKTGEKERKKLLHCINKDLEIVKDPDSQFDETRKIKAEEILHNWKEWKSSSKTLDTPLIIRRFQVEQLVTGESATNIVNKHCEIKIARNMTQGIEESGRTTMTNNNMEQVDASKDENRQTMPPSQTPENEDLEQNHDDGVDGESVDDSQKVTESMIEYRNECENNFDLCHSDIMDFRPASKFSKKVPEEIWINFVSDSFPECTLPKDWEDLIHDTFKQRNSLMEWIKTWHELHTIPIGNKADGYLNIRDAIYNILVP</sequence>
<organism evidence="2 3">
    <name type="scientific">Gigaspora margarita</name>
    <dbReference type="NCBI Taxonomy" id="4874"/>
    <lineage>
        <taxon>Eukaryota</taxon>
        <taxon>Fungi</taxon>
        <taxon>Fungi incertae sedis</taxon>
        <taxon>Mucoromycota</taxon>
        <taxon>Glomeromycotina</taxon>
        <taxon>Glomeromycetes</taxon>
        <taxon>Diversisporales</taxon>
        <taxon>Gigasporaceae</taxon>
        <taxon>Gigaspora</taxon>
    </lineage>
</organism>
<feature type="region of interest" description="Disordered" evidence="1">
    <location>
        <begin position="126"/>
        <end position="179"/>
    </location>
</feature>
<keyword evidence="3" id="KW-1185">Reference proteome</keyword>
<protein>
    <submittedName>
        <fullName evidence="2">Uncharacterized protein</fullName>
    </submittedName>
</protein>
<comment type="caution">
    <text evidence="2">The sequence shown here is derived from an EMBL/GenBank/DDBJ whole genome shotgun (WGS) entry which is preliminary data.</text>
</comment>
<reference evidence="2 3" key="1">
    <citation type="journal article" date="2019" name="Environ. Microbiol.">
        <title>At the nexus of three kingdoms: the genome of the mycorrhizal fungus Gigaspora margarita provides insights into plant, endobacterial and fungal interactions.</title>
        <authorList>
            <person name="Venice F."/>
            <person name="Ghignone S."/>
            <person name="Salvioli di Fossalunga A."/>
            <person name="Amselem J."/>
            <person name="Novero M."/>
            <person name="Xianan X."/>
            <person name="Sedzielewska Toro K."/>
            <person name="Morin E."/>
            <person name="Lipzen A."/>
            <person name="Grigoriev I.V."/>
            <person name="Henrissat B."/>
            <person name="Martin F.M."/>
            <person name="Bonfante P."/>
        </authorList>
    </citation>
    <scope>NUCLEOTIDE SEQUENCE [LARGE SCALE GENOMIC DNA]</scope>
    <source>
        <strain evidence="2 3">BEG34</strain>
    </source>
</reference>
<proteinExistence type="predicted"/>
<name>A0A8H3X8P9_GIGMA</name>
<evidence type="ECO:0000313" key="3">
    <source>
        <dbReference type="Proteomes" id="UP000439903"/>
    </source>
</evidence>
<dbReference type="OrthoDB" id="2437848at2759"/>
<dbReference type="EMBL" id="WTPW01001662">
    <property type="protein sequence ID" value="KAF0423603.1"/>
    <property type="molecule type" value="Genomic_DNA"/>
</dbReference>
<accession>A0A8H3X8P9</accession>
<evidence type="ECO:0000313" key="2">
    <source>
        <dbReference type="EMBL" id="KAF0423603.1"/>
    </source>
</evidence>
<dbReference type="AlphaFoldDB" id="A0A8H3X8P9"/>
<dbReference type="Proteomes" id="UP000439903">
    <property type="component" value="Unassembled WGS sequence"/>
</dbReference>